<sequence length="456" mass="51203">MGWPDNTKDYSYFYPTSVLETGSDILFFWVARMVMLGIELTNKIPFNKILLHGLIRDSHGKKMSKSVGNVIDPIDVIEGISIDKLVLRVSNSNMSDKEIKRGIEALRIDFPRGIGECGADALRFGLCCYCSGVKDVNLDVLRIEGYRKMCNKIWNAYKFMEMCVNDSNRLGSGLGCSGLDSNRLDSNRLGSGLDSNRLDSNRLDSNRLEGVSDKDSGLEGVSNSSKDYKGLSNKDILGGVSDSNKDYKGLSNSNKDYKGLSNSNKGYKGVSNSSYEQHPSNYSTNEQHPSNYSTNEQQSVSNNNNNHTNNNYISFSNTSATLSDFYKILKDVCGKDCRSLIDTYVLHSGILKITIFMRINTKKNKIDLCIKQKSTSTLSTSINKTENTTTTIRCYETEGVFDHTIPLSGTFSFYYHTRTKKSVDKSTDLSVLWIRIDPDMLYLHDFTLLQPDYMFV</sequence>
<feature type="region of interest" description="Disordered" evidence="9">
    <location>
        <begin position="242"/>
        <end position="311"/>
    </location>
</feature>
<dbReference type="InterPro" id="IPR002300">
    <property type="entry name" value="aa-tRNA-synth_Ia"/>
</dbReference>
<dbReference type="GO" id="GO:0005524">
    <property type="term" value="F:ATP binding"/>
    <property type="evidence" value="ECO:0007669"/>
    <property type="project" value="UniProtKB-KW"/>
</dbReference>
<evidence type="ECO:0000259" key="10">
    <source>
        <dbReference type="Pfam" id="PF00133"/>
    </source>
</evidence>
<dbReference type="InterPro" id="IPR057345">
    <property type="entry name" value="Ig-like_TAF2"/>
</dbReference>
<accession>A0A4Q9KS42</accession>
<evidence type="ECO:0000256" key="2">
    <source>
        <dbReference type="ARBA" id="ARBA00013169"/>
    </source>
</evidence>
<feature type="compositionally biased region" description="Polar residues" evidence="9">
    <location>
        <begin position="250"/>
        <end position="292"/>
    </location>
</feature>
<feature type="region of interest" description="Disordered" evidence="9">
    <location>
        <begin position="195"/>
        <end position="226"/>
    </location>
</feature>
<dbReference type="GO" id="GO:0004832">
    <property type="term" value="F:valine-tRNA ligase activity"/>
    <property type="evidence" value="ECO:0007669"/>
    <property type="project" value="UniProtKB-EC"/>
</dbReference>
<evidence type="ECO:0000256" key="7">
    <source>
        <dbReference type="ARBA" id="ARBA00023146"/>
    </source>
</evidence>
<comment type="similarity">
    <text evidence="1">Belongs to the class-I aminoacyl-tRNA synthetase family.</text>
</comment>
<dbReference type="Gene3D" id="1.10.730.10">
    <property type="entry name" value="Isoleucyl-tRNA Synthetase, Domain 1"/>
    <property type="match status" value="1"/>
</dbReference>
<dbReference type="PANTHER" id="PTHR11946">
    <property type="entry name" value="VALYL-TRNA SYNTHETASES"/>
    <property type="match status" value="1"/>
</dbReference>
<feature type="compositionally biased region" description="Basic and acidic residues" evidence="9">
    <location>
        <begin position="196"/>
        <end position="217"/>
    </location>
</feature>
<dbReference type="EMBL" id="PITI01002837">
    <property type="protein sequence ID" value="TBT97547.1"/>
    <property type="molecule type" value="Genomic_DNA"/>
</dbReference>
<evidence type="ECO:0000256" key="8">
    <source>
        <dbReference type="ARBA" id="ARBA00029936"/>
    </source>
</evidence>
<evidence type="ECO:0000256" key="9">
    <source>
        <dbReference type="SAM" id="MobiDB-lite"/>
    </source>
</evidence>
<dbReference type="Proteomes" id="UP000291404">
    <property type="component" value="Unassembled WGS sequence"/>
</dbReference>
<dbReference type="GO" id="GO:0006438">
    <property type="term" value="P:valyl-tRNA aminoacylation"/>
    <property type="evidence" value="ECO:0007669"/>
    <property type="project" value="InterPro"/>
</dbReference>
<dbReference type="InterPro" id="IPR002303">
    <property type="entry name" value="Valyl-tRNA_ligase"/>
</dbReference>
<feature type="compositionally biased region" description="Low complexity" evidence="9">
    <location>
        <begin position="293"/>
        <end position="311"/>
    </location>
</feature>
<evidence type="ECO:0000259" key="11">
    <source>
        <dbReference type="Pfam" id="PF25316"/>
    </source>
</evidence>
<reference evidence="12 13" key="1">
    <citation type="submission" date="2017-12" db="EMBL/GenBank/DDBJ databases">
        <authorList>
            <person name="Pombert J.-F."/>
            <person name="Haag K.L."/>
            <person name="Ebert D."/>
        </authorList>
    </citation>
    <scope>NUCLEOTIDE SEQUENCE [LARGE SCALE GENOMIC DNA]</scope>
    <source>
        <strain evidence="12">BE-OM-2</strain>
    </source>
</reference>
<organism evidence="12 13">
    <name type="scientific">Hamiltosporidium magnivora</name>
    <dbReference type="NCBI Taxonomy" id="148818"/>
    <lineage>
        <taxon>Eukaryota</taxon>
        <taxon>Fungi</taxon>
        <taxon>Fungi incertae sedis</taxon>
        <taxon>Microsporidia</taxon>
        <taxon>Dubosqiidae</taxon>
        <taxon>Hamiltosporidium</taxon>
    </lineage>
</organism>
<proteinExistence type="inferred from homology"/>
<keyword evidence="7" id="KW-0030">Aminoacyl-tRNA synthetase</keyword>
<comment type="caution">
    <text evidence="12">The sequence shown here is derived from an EMBL/GenBank/DDBJ whole genome shotgun (WGS) entry which is preliminary data.</text>
</comment>
<dbReference type="PANTHER" id="PTHR11946:SF109">
    <property type="entry name" value="VALINE--TRNA LIGASE"/>
    <property type="match status" value="1"/>
</dbReference>
<feature type="domain" description="Transcription initiation factor TFIID subunit 2 Ig-like" evidence="11">
    <location>
        <begin position="349"/>
        <end position="451"/>
    </location>
</feature>
<dbReference type="VEuPathDB" id="MicrosporidiaDB:CWI39_2720p0010"/>
<dbReference type="AlphaFoldDB" id="A0A4Q9KS42"/>
<dbReference type="Pfam" id="PF25316">
    <property type="entry name" value="TAF2_3rd"/>
    <property type="match status" value="1"/>
</dbReference>
<gene>
    <name evidence="12" type="ORF">CWI36_2837p0010</name>
</gene>
<dbReference type="InterPro" id="IPR014729">
    <property type="entry name" value="Rossmann-like_a/b/a_fold"/>
</dbReference>
<dbReference type="Gene3D" id="3.40.50.620">
    <property type="entry name" value="HUPs"/>
    <property type="match status" value="1"/>
</dbReference>
<evidence type="ECO:0000256" key="5">
    <source>
        <dbReference type="ARBA" id="ARBA00022840"/>
    </source>
</evidence>
<evidence type="ECO:0000256" key="4">
    <source>
        <dbReference type="ARBA" id="ARBA00022741"/>
    </source>
</evidence>
<protein>
    <recommendedName>
        <fullName evidence="2">valine--tRNA ligase</fullName>
        <ecNumber evidence="2">6.1.1.9</ecNumber>
    </recommendedName>
    <alternativeName>
        <fullName evidence="8">Valyl-tRNA synthetase</fullName>
    </alternativeName>
</protein>
<evidence type="ECO:0000313" key="13">
    <source>
        <dbReference type="Proteomes" id="UP000291404"/>
    </source>
</evidence>
<evidence type="ECO:0000256" key="3">
    <source>
        <dbReference type="ARBA" id="ARBA00022598"/>
    </source>
</evidence>
<dbReference type="GO" id="GO:0005829">
    <property type="term" value="C:cytosol"/>
    <property type="evidence" value="ECO:0007669"/>
    <property type="project" value="TreeGrafter"/>
</dbReference>
<evidence type="ECO:0000256" key="6">
    <source>
        <dbReference type="ARBA" id="ARBA00022917"/>
    </source>
</evidence>
<feature type="non-terminal residue" evidence="12">
    <location>
        <position position="456"/>
    </location>
</feature>
<evidence type="ECO:0000313" key="12">
    <source>
        <dbReference type="EMBL" id="TBT97547.1"/>
    </source>
</evidence>
<keyword evidence="6" id="KW-0648">Protein biosynthesis</keyword>
<dbReference type="SUPFAM" id="SSF52374">
    <property type="entry name" value="Nucleotidylyl transferase"/>
    <property type="match status" value="1"/>
</dbReference>
<dbReference type="EC" id="6.1.1.9" evidence="2"/>
<feature type="domain" description="Aminoacyl-tRNA synthetase class Ia" evidence="10">
    <location>
        <begin position="1"/>
        <end position="139"/>
    </location>
</feature>
<keyword evidence="5" id="KW-0067">ATP-binding</keyword>
<dbReference type="VEuPathDB" id="MicrosporidiaDB:CWI36_2837p0010"/>
<dbReference type="Pfam" id="PF00133">
    <property type="entry name" value="tRNA-synt_1"/>
    <property type="match status" value="1"/>
</dbReference>
<dbReference type="STRING" id="148818.A0A4Q9KS42"/>
<name>A0A4Q9KS42_9MICR</name>
<evidence type="ECO:0000256" key="1">
    <source>
        <dbReference type="ARBA" id="ARBA00005594"/>
    </source>
</evidence>
<keyword evidence="13" id="KW-1185">Reference proteome</keyword>
<keyword evidence="3 12" id="KW-0436">Ligase</keyword>
<keyword evidence="4" id="KW-0547">Nucleotide-binding</keyword>